<feature type="transmembrane region" description="Helical" evidence="1">
    <location>
        <begin position="39"/>
        <end position="57"/>
    </location>
</feature>
<keyword evidence="1" id="KW-0472">Membrane</keyword>
<reference evidence="2 3" key="1">
    <citation type="journal article" date="2018" name="J. Allergy Clin. Immunol.">
        <title>High-quality assembly of Dermatophagoides pteronyssinus genome and transcriptome reveals a wide range of novel allergens.</title>
        <authorList>
            <person name="Liu X.Y."/>
            <person name="Yang K.Y."/>
            <person name="Wang M.Q."/>
            <person name="Kwok J.S."/>
            <person name="Zeng X."/>
            <person name="Yang Z."/>
            <person name="Xiao X.J."/>
            <person name="Lau C.P."/>
            <person name="Li Y."/>
            <person name="Huang Z.M."/>
            <person name="Ba J.G."/>
            <person name="Yim A.K."/>
            <person name="Ouyang C.Y."/>
            <person name="Ngai S.M."/>
            <person name="Chan T.F."/>
            <person name="Leung E.L."/>
            <person name="Liu L."/>
            <person name="Liu Z.G."/>
            <person name="Tsui S.K."/>
        </authorList>
    </citation>
    <scope>NUCLEOTIDE SEQUENCE [LARGE SCALE GENOMIC DNA]</scope>
    <source>
        <strain evidence="2">Derp</strain>
    </source>
</reference>
<organism evidence="2 3">
    <name type="scientific">Dermatophagoides pteronyssinus</name>
    <name type="common">European house dust mite</name>
    <dbReference type="NCBI Taxonomy" id="6956"/>
    <lineage>
        <taxon>Eukaryota</taxon>
        <taxon>Metazoa</taxon>
        <taxon>Ecdysozoa</taxon>
        <taxon>Arthropoda</taxon>
        <taxon>Chelicerata</taxon>
        <taxon>Arachnida</taxon>
        <taxon>Acari</taxon>
        <taxon>Acariformes</taxon>
        <taxon>Sarcoptiformes</taxon>
        <taxon>Astigmata</taxon>
        <taxon>Psoroptidia</taxon>
        <taxon>Analgoidea</taxon>
        <taxon>Pyroglyphidae</taxon>
        <taxon>Dermatophagoidinae</taxon>
        <taxon>Dermatophagoides</taxon>
    </lineage>
</organism>
<dbReference type="EMBL" id="NJHN03000105">
    <property type="protein sequence ID" value="KAH9414704.1"/>
    <property type="molecule type" value="Genomic_DNA"/>
</dbReference>
<gene>
    <name evidence="2" type="ORF">DERP_008544</name>
</gene>
<keyword evidence="1" id="KW-0812">Transmembrane</keyword>
<proteinExistence type="predicted"/>
<keyword evidence="3" id="KW-1185">Reference proteome</keyword>
<evidence type="ECO:0000313" key="3">
    <source>
        <dbReference type="Proteomes" id="UP000887458"/>
    </source>
</evidence>
<evidence type="ECO:0000256" key="1">
    <source>
        <dbReference type="SAM" id="Phobius"/>
    </source>
</evidence>
<evidence type="ECO:0000313" key="2">
    <source>
        <dbReference type="EMBL" id="KAH9414704.1"/>
    </source>
</evidence>
<dbReference type="Proteomes" id="UP000887458">
    <property type="component" value="Unassembled WGS sequence"/>
</dbReference>
<keyword evidence="1" id="KW-1133">Transmembrane helix</keyword>
<name>A0ABQ8IWM3_DERPT</name>
<accession>A0ABQ8IWM3</accession>
<reference evidence="2 3" key="2">
    <citation type="journal article" date="2022" name="Mol. Biol. Evol.">
        <title>Comparative Genomics Reveals Insights into the Divergent Evolution of Astigmatic Mites and Household Pest Adaptations.</title>
        <authorList>
            <person name="Xiong Q."/>
            <person name="Wan A.T."/>
            <person name="Liu X."/>
            <person name="Fung C.S."/>
            <person name="Xiao X."/>
            <person name="Malainual N."/>
            <person name="Hou J."/>
            <person name="Wang L."/>
            <person name="Wang M."/>
            <person name="Yang K.Y."/>
            <person name="Cui Y."/>
            <person name="Leung E.L."/>
            <person name="Nong W."/>
            <person name="Shin S.K."/>
            <person name="Au S.W."/>
            <person name="Jeong K.Y."/>
            <person name="Chew F.T."/>
            <person name="Hui J.H."/>
            <person name="Leung T.F."/>
            <person name="Tungtrongchitr A."/>
            <person name="Zhong N."/>
            <person name="Liu Z."/>
            <person name="Tsui S.K."/>
        </authorList>
    </citation>
    <scope>NUCLEOTIDE SEQUENCE [LARGE SCALE GENOMIC DNA]</scope>
    <source>
        <strain evidence="2">Derp</strain>
    </source>
</reference>
<protein>
    <submittedName>
        <fullName evidence="2">Uncharacterized protein</fullName>
    </submittedName>
</protein>
<sequence>MVKVMNVNVITAKRSTEFCFASSILKAAPTKKKLSILRYRSFCFSLQYNFLVFAIFWEPVEKKLYCN</sequence>
<comment type="caution">
    <text evidence="2">The sequence shown here is derived from an EMBL/GenBank/DDBJ whole genome shotgun (WGS) entry which is preliminary data.</text>
</comment>